<accession>A0ABR2WJU8</accession>
<feature type="region of interest" description="Disordered" evidence="1">
    <location>
        <begin position="70"/>
        <end position="137"/>
    </location>
</feature>
<feature type="compositionally biased region" description="Polar residues" evidence="1">
    <location>
        <begin position="258"/>
        <end position="270"/>
    </location>
</feature>
<keyword evidence="3" id="KW-1185">Reference proteome</keyword>
<feature type="compositionally biased region" description="Polar residues" evidence="1">
    <location>
        <begin position="90"/>
        <end position="114"/>
    </location>
</feature>
<organism evidence="2 3">
    <name type="scientific">Basidiobolus ranarum</name>
    <dbReference type="NCBI Taxonomy" id="34480"/>
    <lineage>
        <taxon>Eukaryota</taxon>
        <taxon>Fungi</taxon>
        <taxon>Fungi incertae sedis</taxon>
        <taxon>Zoopagomycota</taxon>
        <taxon>Entomophthoromycotina</taxon>
        <taxon>Basidiobolomycetes</taxon>
        <taxon>Basidiobolales</taxon>
        <taxon>Basidiobolaceae</taxon>
        <taxon>Basidiobolus</taxon>
    </lineage>
</organism>
<proteinExistence type="predicted"/>
<feature type="region of interest" description="Disordered" evidence="1">
    <location>
        <begin position="164"/>
        <end position="183"/>
    </location>
</feature>
<protein>
    <submittedName>
        <fullName evidence="2">Uncharacterized protein</fullName>
    </submittedName>
</protein>
<comment type="caution">
    <text evidence="2">The sequence shown here is derived from an EMBL/GenBank/DDBJ whole genome shotgun (WGS) entry which is preliminary data.</text>
</comment>
<evidence type="ECO:0000256" key="1">
    <source>
        <dbReference type="SAM" id="MobiDB-lite"/>
    </source>
</evidence>
<evidence type="ECO:0000313" key="3">
    <source>
        <dbReference type="Proteomes" id="UP001479436"/>
    </source>
</evidence>
<dbReference type="EMBL" id="JASJQH010001215">
    <property type="protein sequence ID" value="KAK9761798.1"/>
    <property type="molecule type" value="Genomic_DNA"/>
</dbReference>
<sequence length="280" mass="31402">MGKWAERSYDEELIRKVKKLFEEVSEKSEKDNAVPPLSYQSFVEAFDENDHFIGRLFGFLVKDTAQRHRKKRFQQTELESEPLPQRRRTSSSSIFQVLPPTRNTTDGTHLSPRSTAIPDASGNTSRQIPSPVRPHMGRRLSRDNAQYLSALLQRQAAMTRLNYNSGLSSRDSSPRSSTTQITSGPSLLAAHEAQPFPSFSVRRGSIPIDVEHGREHERAALARRMSLFAHRQTHIPTISELESATATTTAPATESTSRNLASGAQFQHSGPIQEENEGFF</sequence>
<feature type="compositionally biased region" description="Low complexity" evidence="1">
    <location>
        <begin position="165"/>
        <end position="177"/>
    </location>
</feature>
<name>A0ABR2WJU8_9FUNG</name>
<evidence type="ECO:0000313" key="2">
    <source>
        <dbReference type="EMBL" id="KAK9761798.1"/>
    </source>
</evidence>
<feature type="region of interest" description="Disordered" evidence="1">
    <location>
        <begin position="241"/>
        <end position="280"/>
    </location>
</feature>
<gene>
    <name evidence="2" type="ORF">K7432_013035</name>
</gene>
<dbReference type="Proteomes" id="UP001479436">
    <property type="component" value="Unassembled WGS sequence"/>
</dbReference>
<reference evidence="2 3" key="1">
    <citation type="submission" date="2023-04" db="EMBL/GenBank/DDBJ databases">
        <title>Genome of Basidiobolus ranarum AG-B5.</title>
        <authorList>
            <person name="Stajich J.E."/>
            <person name="Carter-House D."/>
            <person name="Gryganskyi A."/>
        </authorList>
    </citation>
    <scope>NUCLEOTIDE SEQUENCE [LARGE SCALE GENOMIC DNA]</scope>
    <source>
        <strain evidence="2 3">AG-B5</strain>
    </source>
</reference>
<feature type="compositionally biased region" description="Low complexity" evidence="1">
    <location>
        <begin position="241"/>
        <end position="257"/>
    </location>
</feature>